<dbReference type="GO" id="GO:0030515">
    <property type="term" value="F:snoRNA binding"/>
    <property type="evidence" value="ECO:0007669"/>
    <property type="project" value="InterPro"/>
</dbReference>
<dbReference type="InterPro" id="IPR013268">
    <property type="entry name" value="UTP16"/>
</dbReference>
<evidence type="ECO:0000313" key="2">
    <source>
        <dbReference type="EMBL" id="OAT09988.1"/>
    </source>
</evidence>
<protein>
    <recommendedName>
        <fullName evidence="4">Immediate-early protein</fullName>
    </recommendedName>
</protein>
<proteinExistence type="predicted"/>
<accession>A0A179US12</accession>
<name>A0A179US12_BLAGS</name>
<dbReference type="Proteomes" id="UP000002038">
    <property type="component" value="Unassembled WGS sequence"/>
</dbReference>
<evidence type="ECO:0000256" key="1">
    <source>
        <dbReference type="SAM" id="MobiDB-lite"/>
    </source>
</evidence>
<feature type="compositionally biased region" description="Low complexity" evidence="1">
    <location>
        <begin position="53"/>
        <end position="71"/>
    </location>
</feature>
<organism evidence="2 3">
    <name type="scientific">Blastomyces gilchristii (strain SLH14081)</name>
    <name type="common">Blastomyces dermatitidis</name>
    <dbReference type="NCBI Taxonomy" id="559298"/>
    <lineage>
        <taxon>Eukaryota</taxon>
        <taxon>Fungi</taxon>
        <taxon>Dikarya</taxon>
        <taxon>Ascomycota</taxon>
        <taxon>Pezizomycotina</taxon>
        <taxon>Eurotiomycetes</taxon>
        <taxon>Eurotiomycetidae</taxon>
        <taxon>Onygenales</taxon>
        <taxon>Ajellomycetaceae</taxon>
        <taxon>Blastomyces</taxon>
    </lineage>
</organism>
<reference evidence="3" key="1">
    <citation type="journal article" date="2015" name="PLoS Genet.">
        <title>The dynamic genome and transcriptome of the human fungal pathogen Blastomyces and close relative Emmonsia.</title>
        <authorList>
            <person name="Munoz J.F."/>
            <person name="Gauthier G.M."/>
            <person name="Desjardins C.A."/>
            <person name="Gallo J.E."/>
            <person name="Holder J."/>
            <person name="Sullivan T.D."/>
            <person name="Marty A.J."/>
            <person name="Carmen J.C."/>
            <person name="Chen Z."/>
            <person name="Ding L."/>
            <person name="Gujja S."/>
            <person name="Magrini V."/>
            <person name="Misas E."/>
            <person name="Mitreva M."/>
            <person name="Priest M."/>
            <person name="Saif S."/>
            <person name="Whiston E.A."/>
            <person name="Young S."/>
            <person name="Zeng Q."/>
            <person name="Goldman W.E."/>
            <person name="Mardis E.R."/>
            <person name="Taylor J.W."/>
            <person name="McEwen J.G."/>
            <person name="Clay O.K."/>
            <person name="Klein B.S."/>
            <person name="Cuomo C.A."/>
        </authorList>
    </citation>
    <scope>NUCLEOTIDE SEQUENCE [LARGE SCALE GENOMIC DNA]</scope>
    <source>
        <strain evidence="3">SLH14081</strain>
    </source>
</reference>
<dbReference type="OrthoDB" id="5423707at2759"/>
<feature type="region of interest" description="Disordered" evidence="1">
    <location>
        <begin position="306"/>
        <end position="327"/>
    </location>
</feature>
<feature type="compositionally biased region" description="Basic and acidic residues" evidence="1">
    <location>
        <begin position="183"/>
        <end position="192"/>
    </location>
</feature>
<keyword evidence="3" id="KW-1185">Reference proteome</keyword>
<dbReference type="RefSeq" id="XP_002624163.1">
    <property type="nucleotide sequence ID" value="XM_002624117.2"/>
</dbReference>
<sequence length="416" mass="44829">MLSHIVTAARGLFARPDPGVEQDTPPTVDHTSDPIPAHSSPQMVSATRRGVFPTPAAEESAAAVADSSPATRGKRKIATSNHGAESQAPKRRKQRGPSNMGSHATKPAETEKGVLKKLPFRTTGSSDIVGSDIQPEEDTLNVSISAPNVADEAAPNSTAKATHVRFGSEEPAPVLNGENEQSTEGKKPKESHDMEEDSDDDDEAPETIDNAAQLRKLKENARKEAKTKQRTDALNKEKRRERDQRLKAQAVSKPAPSSKEHTPSIPQDLRASKDEILSESSVTIQGSISKPIRSLPMLLPDEILNAEPTSNHSRIPTPPYEMDSSSLADKMSISKSKKLKFLDKLEKRPKDVRIGGTSIRVLENSGSGGLRGVSLPPKSSKRSRRARENLLTGSRRLPGGGSLRRTTGGASGFVRK</sequence>
<dbReference type="EMBL" id="GG657458">
    <property type="protein sequence ID" value="OAT09988.1"/>
    <property type="molecule type" value="Genomic_DNA"/>
</dbReference>
<dbReference type="GeneID" id="8509354"/>
<evidence type="ECO:0008006" key="4">
    <source>
        <dbReference type="Google" id="ProtNLM"/>
    </source>
</evidence>
<gene>
    <name evidence="2" type="ORF">BDBG_05671</name>
</gene>
<evidence type="ECO:0000313" key="3">
    <source>
        <dbReference type="Proteomes" id="UP000002038"/>
    </source>
</evidence>
<dbReference type="Pfam" id="PF08297">
    <property type="entry name" value="U3_snoRNA_assoc"/>
    <property type="match status" value="1"/>
</dbReference>
<feature type="region of interest" description="Disordered" evidence="1">
    <location>
        <begin position="363"/>
        <end position="416"/>
    </location>
</feature>
<dbReference type="GO" id="GO:0006364">
    <property type="term" value="P:rRNA processing"/>
    <property type="evidence" value="ECO:0007669"/>
    <property type="project" value="InterPro"/>
</dbReference>
<feature type="compositionally biased region" description="Acidic residues" evidence="1">
    <location>
        <begin position="193"/>
        <end position="206"/>
    </location>
</feature>
<feature type="compositionally biased region" description="Basic and acidic residues" evidence="1">
    <location>
        <begin position="216"/>
        <end position="246"/>
    </location>
</feature>
<dbReference type="KEGG" id="bgh:BDBG_05671"/>
<feature type="compositionally biased region" description="Low complexity" evidence="1">
    <location>
        <begin position="390"/>
        <end position="408"/>
    </location>
</feature>
<dbReference type="VEuPathDB" id="FungiDB:BDBG_05671"/>
<dbReference type="AlphaFoldDB" id="A0A179US12"/>
<feature type="region of interest" description="Disordered" evidence="1">
    <location>
        <begin position="1"/>
        <end position="274"/>
    </location>
</feature>